<dbReference type="STRING" id="84698.SAMN04488528_104615"/>
<dbReference type="InterPro" id="IPR051531">
    <property type="entry name" value="N-acetyltransferase"/>
</dbReference>
<dbReference type="GO" id="GO:0016747">
    <property type="term" value="F:acyltransferase activity, transferring groups other than amino-acyl groups"/>
    <property type="evidence" value="ECO:0007669"/>
    <property type="project" value="InterPro"/>
</dbReference>
<dbReference type="InterPro" id="IPR016181">
    <property type="entry name" value="Acyl_CoA_acyltransferase"/>
</dbReference>
<keyword evidence="3" id="KW-1185">Reference proteome</keyword>
<dbReference type="EMBL" id="FOKI01000046">
    <property type="protein sequence ID" value="SFB41237.1"/>
    <property type="molecule type" value="Genomic_DNA"/>
</dbReference>
<dbReference type="PANTHER" id="PTHR43792">
    <property type="entry name" value="GNAT FAMILY, PUTATIVE (AFU_ORTHOLOGUE AFUA_3G00765)-RELATED-RELATED"/>
    <property type="match status" value="1"/>
</dbReference>
<dbReference type="RefSeq" id="WP_090042947.1">
    <property type="nucleotide sequence ID" value="NZ_FOKI01000046.1"/>
</dbReference>
<keyword evidence="2" id="KW-0808">Transferase</keyword>
<gene>
    <name evidence="2" type="ORF">SAMN04488528_104615</name>
</gene>
<dbReference type="Gene3D" id="3.40.630.30">
    <property type="match status" value="1"/>
</dbReference>
<protein>
    <submittedName>
        <fullName evidence="2">Ribosomal-protein-alanine N-acetyltransferase</fullName>
    </submittedName>
</protein>
<name>A0A1I1ATN0_9CLOT</name>
<dbReference type="PANTHER" id="PTHR43792:SF16">
    <property type="entry name" value="N-ACETYLTRANSFERASE DOMAIN-CONTAINING PROTEIN"/>
    <property type="match status" value="1"/>
</dbReference>
<evidence type="ECO:0000313" key="2">
    <source>
        <dbReference type="EMBL" id="SFB41237.1"/>
    </source>
</evidence>
<feature type="domain" description="N-acetyltransferase" evidence="1">
    <location>
        <begin position="8"/>
        <end position="169"/>
    </location>
</feature>
<sequence length="181" mass="21182">MKIKTQRLELKDYNKTDLENIFKLKSCKEVWKYSTYDAINTYDEAELELNKLISINKENPYVFKGLYLYNTNTYIGEAGIISYNKNANRCVVGYNILPEYWNNGYATEITRAIIKYAFEILKVQRVEALAQEENIGSRRVLEKSGLILEGILKNFAYIRGMYVNVCYYGVVLQEYNVQDLK</sequence>
<reference evidence="2 3" key="1">
    <citation type="submission" date="2016-10" db="EMBL/GenBank/DDBJ databases">
        <authorList>
            <person name="de Groot N.N."/>
        </authorList>
    </citation>
    <scope>NUCLEOTIDE SEQUENCE [LARGE SCALE GENOMIC DNA]</scope>
    <source>
        <strain evidence="2 3">DSM 12271</strain>
    </source>
</reference>
<organism evidence="2 3">
    <name type="scientific">Clostridium frigidicarnis</name>
    <dbReference type="NCBI Taxonomy" id="84698"/>
    <lineage>
        <taxon>Bacteria</taxon>
        <taxon>Bacillati</taxon>
        <taxon>Bacillota</taxon>
        <taxon>Clostridia</taxon>
        <taxon>Eubacteriales</taxon>
        <taxon>Clostridiaceae</taxon>
        <taxon>Clostridium</taxon>
    </lineage>
</organism>
<dbReference type="OrthoDB" id="9785602at2"/>
<dbReference type="Pfam" id="PF13302">
    <property type="entry name" value="Acetyltransf_3"/>
    <property type="match status" value="1"/>
</dbReference>
<dbReference type="Proteomes" id="UP000198619">
    <property type="component" value="Unassembled WGS sequence"/>
</dbReference>
<evidence type="ECO:0000313" key="3">
    <source>
        <dbReference type="Proteomes" id="UP000198619"/>
    </source>
</evidence>
<dbReference type="PROSITE" id="PS51186">
    <property type="entry name" value="GNAT"/>
    <property type="match status" value="1"/>
</dbReference>
<dbReference type="SUPFAM" id="SSF55729">
    <property type="entry name" value="Acyl-CoA N-acyltransferases (Nat)"/>
    <property type="match status" value="1"/>
</dbReference>
<proteinExistence type="predicted"/>
<dbReference type="AlphaFoldDB" id="A0A1I1ATN0"/>
<accession>A0A1I1ATN0</accession>
<dbReference type="InterPro" id="IPR000182">
    <property type="entry name" value="GNAT_dom"/>
</dbReference>
<evidence type="ECO:0000259" key="1">
    <source>
        <dbReference type="PROSITE" id="PS51186"/>
    </source>
</evidence>